<feature type="region of interest" description="Disordered" evidence="6">
    <location>
        <begin position="157"/>
        <end position="178"/>
    </location>
</feature>
<dbReference type="GO" id="GO:0045944">
    <property type="term" value="P:positive regulation of transcription by RNA polymerase II"/>
    <property type="evidence" value="ECO:0007669"/>
    <property type="project" value="UniProtKB-ARBA"/>
</dbReference>
<dbReference type="CDD" id="cd11391">
    <property type="entry name" value="bHLH_PAS"/>
    <property type="match status" value="1"/>
</dbReference>
<evidence type="ECO:0000256" key="3">
    <source>
        <dbReference type="ARBA" id="ARBA00023125"/>
    </source>
</evidence>
<dbReference type="SMART" id="SM00353">
    <property type="entry name" value="HLH"/>
    <property type="match status" value="1"/>
</dbReference>
<dbReference type="InterPro" id="IPR036638">
    <property type="entry name" value="HLH_DNA-bd_sf"/>
</dbReference>
<protein>
    <submittedName>
        <fullName evidence="9">Aryl hydrocarbon receptor nuclear translocator-like protein 1</fullName>
    </submittedName>
</protein>
<keyword evidence="10" id="KW-1185">Reference proteome</keyword>
<dbReference type="Proteomes" id="UP001151699">
    <property type="component" value="Chromosome B"/>
</dbReference>
<dbReference type="GO" id="GO:0046983">
    <property type="term" value="F:protein dimerization activity"/>
    <property type="evidence" value="ECO:0007669"/>
    <property type="project" value="InterPro"/>
</dbReference>
<keyword evidence="9" id="KW-0675">Receptor</keyword>
<dbReference type="GO" id="GO:0003677">
    <property type="term" value="F:DNA binding"/>
    <property type="evidence" value="ECO:0007669"/>
    <property type="project" value="UniProtKB-KW"/>
</dbReference>
<dbReference type="GO" id="GO:0003700">
    <property type="term" value="F:DNA-binding transcription factor activity"/>
    <property type="evidence" value="ECO:0007669"/>
    <property type="project" value="InterPro"/>
</dbReference>
<evidence type="ECO:0000256" key="4">
    <source>
        <dbReference type="ARBA" id="ARBA00023163"/>
    </source>
</evidence>
<evidence type="ECO:0000259" key="8">
    <source>
        <dbReference type="PROSITE" id="PS50888"/>
    </source>
</evidence>
<dbReference type="PRINTS" id="PR00785">
    <property type="entry name" value="NCTRNSLOCATR"/>
</dbReference>
<keyword evidence="1" id="KW-0677">Repeat</keyword>
<comment type="caution">
    <text evidence="9">The sequence shown here is derived from an EMBL/GenBank/DDBJ whole genome shotgun (WGS) entry which is preliminary data.</text>
</comment>
<dbReference type="EMBL" id="WJQU01000002">
    <property type="protein sequence ID" value="KAJ6643637.1"/>
    <property type="molecule type" value="Genomic_DNA"/>
</dbReference>
<dbReference type="PANTHER" id="PTHR23042">
    <property type="entry name" value="CIRCADIAN PROTEIN CLOCK/ARNT/BMAL/PAS"/>
    <property type="match status" value="1"/>
</dbReference>
<sequence length="757" mass="85460">MNRTLFALVFNNGREARNKAEKHRRDKLNNSIQELSTMVPHVAESPRRVDKTAVLRFSAHGMRIDYVFGKSVNPCHVRGVSNPATDALLRLLDSFLLTVTCKGQIVLVSPSIEQHLGHCQTDLYGQNITNFTHPDDHAFLQRQLIPTDLENLFDIPADANVNSEPKPRSQEEEDEIDRKLRADKRRFTIRLARAGPRTEPTQYEVVRFDGCFRRADSAPRGVKASTFRTGMHLIRRARCREDTSVPLHTISGNDVVLVAMVRVIKPPTISERLFEANKFEYKTRHLIDGRIVQCDQRISIVAGYMADEVSGLSPFTFMHADDVRWVMVALRQMYDYGSTYGESCYRLMARTGQFIYLKTRGYLDIDRDTNEVRSFVCHNTLITEDEGRKLIREMKKKFAVIIQREVDYAPIESDEPAVENPVQLERAILSLITNLHSSSGVDSSDENAPSPTNTYNSDDVGSECRNTKSPALAYIAPKVETIKVSIDKSVKVIGTSTKSKTPNKCDANVSRPSVLHKVENTKNVQLLPPTIIQRSSQPNVTGTNKFSSSLPNAQFAIKEEPVDSRVPPLPTSAGYFESSPDFNSLSSPTECKISDYGNQSIYSPSSTTGSIMSEYGSERCTSVLKRTHDFDNTFDDRSVKRRIQQYPGGMNQMMSPLGCYGQYEEMPMSTNPAMMQNYQLIDTSYMGDLNTNFDGTCCTEPNSQYTVGMESHNDDQHHPQFVTVKKELTSSFYDTSQFMQSPNSSTDERDENYDEPR</sequence>
<feature type="compositionally biased region" description="Acidic residues" evidence="6">
    <location>
        <begin position="748"/>
        <end position="757"/>
    </location>
</feature>
<evidence type="ECO:0000313" key="10">
    <source>
        <dbReference type="Proteomes" id="UP001151699"/>
    </source>
</evidence>
<evidence type="ECO:0000256" key="6">
    <source>
        <dbReference type="SAM" id="MobiDB-lite"/>
    </source>
</evidence>
<evidence type="ECO:0000259" key="7">
    <source>
        <dbReference type="PROSITE" id="PS50112"/>
    </source>
</evidence>
<feature type="compositionally biased region" description="Basic and acidic residues" evidence="6">
    <location>
        <begin position="165"/>
        <end position="178"/>
    </location>
</feature>
<feature type="compositionally biased region" description="Polar residues" evidence="6">
    <location>
        <begin position="733"/>
        <end position="745"/>
    </location>
</feature>
<keyword evidence="4" id="KW-0804">Transcription</keyword>
<dbReference type="GO" id="GO:0005737">
    <property type="term" value="C:cytoplasm"/>
    <property type="evidence" value="ECO:0007669"/>
    <property type="project" value="InterPro"/>
</dbReference>
<accession>A0A9Q0N5N8</accession>
<dbReference type="Gene3D" id="4.10.280.10">
    <property type="entry name" value="Helix-loop-helix DNA-binding domain"/>
    <property type="match status" value="1"/>
</dbReference>
<dbReference type="Pfam" id="PF14598">
    <property type="entry name" value="PAS_11"/>
    <property type="match status" value="1"/>
</dbReference>
<evidence type="ECO:0000256" key="2">
    <source>
        <dbReference type="ARBA" id="ARBA00023015"/>
    </source>
</evidence>
<proteinExistence type="predicted"/>
<gene>
    <name evidence="9" type="primary">Arntl</name>
    <name evidence="9" type="ORF">Bhyg_08600</name>
</gene>
<dbReference type="InterPro" id="IPR000014">
    <property type="entry name" value="PAS"/>
</dbReference>
<dbReference type="InterPro" id="IPR035965">
    <property type="entry name" value="PAS-like_dom_sf"/>
</dbReference>
<keyword evidence="2" id="KW-0805">Transcription regulation</keyword>
<dbReference type="SUPFAM" id="SSF47459">
    <property type="entry name" value="HLH, helix-loop-helix DNA-binding domain"/>
    <property type="match status" value="1"/>
</dbReference>
<dbReference type="Gene3D" id="3.30.450.20">
    <property type="entry name" value="PAS domain"/>
    <property type="match status" value="2"/>
</dbReference>
<reference evidence="9" key="1">
    <citation type="submission" date="2022-07" db="EMBL/GenBank/DDBJ databases">
        <authorList>
            <person name="Trinca V."/>
            <person name="Uliana J.V.C."/>
            <person name="Torres T.T."/>
            <person name="Ward R.J."/>
            <person name="Monesi N."/>
        </authorList>
    </citation>
    <scope>NUCLEOTIDE SEQUENCE</scope>
    <source>
        <strain evidence="9">HSMRA1968</strain>
        <tissue evidence="9">Whole embryos</tissue>
    </source>
</reference>
<dbReference type="GO" id="GO:0005634">
    <property type="term" value="C:nucleus"/>
    <property type="evidence" value="ECO:0007669"/>
    <property type="project" value="InterPro"/>
</dbReference>
<dbReference type="InterPro" id="IPR011598">
    <property type="entry name" value="bHLH_dom"/>
</dbReference>
<dbReference type="OrthoDB" id="7788762at2759"/>
<evidence type="ECO:0000256" key="5">
    <source>
        <dbReference type="ARBA" id="ARBA00023242"/>
    </source>
</evidence>
<feature type="domain" description="PAS" evidence="7">
    <location>
        <begin position="84"/>
        <end position="152"/>
    </location>
</feature>
<keyword evidence="5" id="KW-0539">Nucleus</keyword>
<dbReference type="GO" id="GO:0005667">
    <property type="term" value="C:transcription regulator complex"/>
    <property type="evidence" value="ECO:0007669"/>
    <property type="project" value="InterPro"/>
</dbReference>
<evidence type="ECO:0000313" key="9">
    <source>
        <dbReference type="EMBL" id="KAJ6643637.1"/>
    </source>
</evidence>
<dbReference type="AlphaFoldDB" id="A0A9Q0N5N8"/>
<keyword evidence="3" id="KW-0238">DNA-binding</keyword>
<feature type="domain" description="PAS" evidence="7">
    <location>
        <begin position="288"/>
        <end position="337"/>
    </location>
</feature>
<dbReference type="InterPro" id="IPR050933">
    <property type="entry name" value="Circadian_TF"/>
</dbReference>
<organism evidence="9 10">
    <name type="scientific">Pseudolycoriella hygida</name>
    <dbReference type="NCBI Taxonomy" id="35572"/>
    <lineage>
        <taxon>Eukaryota</taxon>
        <taxon>Metazoa</taxon>
        <taxon>Ecdysozoa</taxon>
        <taxon>Arthropoda</taxon>
        <taxon>Hexapoda</taxon>
        <taxon>Insecta</taxon>
        <taxon>Pterygota</taxon>
        <taxon>Neoptera</taxon>
        <taxon>Endopterygota</taxon>
        <taxon>Diptera</taxon>
        <taxon>Nematocera</taxon>
        <taxon>Sciaroidea</taxon>
        <taxon>Sciaridae</taxon>
        <taxon>Pseudolycoriella</taxon>
    </lineage>
</organism>
<feature type="domain" description="BHLH" evidence="8">
    <location>
        <begin position="12"/>
        <end position="65"/>
    </location>
</feature>
<dbReference type="Pfam" id="PF00010">
    <property type="entry name" value="HLH"/>
    <property type="match status" value="1"/>
</dbReference>
<feature type="region of interest" description="Disordered" evidence="6">
    <location>
        <begin position="438"/>
        <end position="463"/>
    </location>
</feature>
<dbReference type="SMART" id="SM00091">
    <property type="entry name" value="PAS"/>
    <property type="match status" value="2"/>
</dbReference>
<dbReference type="InterPro" id="IPR001067">
    <property type="entry name" value="Nuc_translocat"/>
</dbReference>
<name>A0A9Q0N5N8_9DIPT</name>
<dbReference type="PROSITE" id="PS50888">
    <property type="entry name" value="BHLH"/>
    <property type="match status" value="1"/>
</dbReference>
<feature type="compositionally biased region" description="Polar residues" evidence="6">
    <location>
        <begin position="438"/>
        <end position="459"/>
    </location>
</feature>
<feature type="region of interest" description="Disordered" evidence="6">
    <location>
        <begin position="733"/>
        <end position="757"/>
    </location>
</feature>
<dbReference type="PROSITE" id="PS50112">
    <property type="entry name" value="PAS"/>
    <property type="match status" value="2"/>
</dbReference>
<dbReference type="CDD" id="cd00130">
    <property type="entry name" value="PAS"/>
    <property type="match status" value="2"/>
</dbReference>
<evidence type="ECO:0000256" key="1">
    <source>
        <dbReference type="ARBA" id="ARBA00022737"/>
    </source>
</evidence>
<dbReference type="SUPFAM" id="SSF55785">
    <property type="entry name" value="PYP-like sensor domain (PAS domain)"/>
    <property type="match status" value="2"/>
</dbReference>